<evidence type="ECO:0000313" key="2">
    <source>
        <dbReference type="Proteomes" id="UP000594873"/>
    </source>
</evidence>
<accession>A0A7T2GHY2</accession>
<protein>
    <submittedName>
        <fullName evidence="1">Uncharacterized protein</fullName>
    </submittedName>
</protein>
<gene>
    <name evidence="1" type="ORF">IC614_07505</name>
</gene>
<dbReference type="AlphaFoldDB" id="A0A7T2GHY2"/>
<organism evidence="1 2">
    <name type="scientific">Allosphingosinicella flava</name>
    <dbReference type="NCBI Taxonomy" id="2771430"/>
    <lineage>
        <taxon>Bacteria</taxon>
        <taxon>Pseudomonadati</taxon>
        <taxon>Pseudomonadota</taxon>
        <taxon>Alphaproteobacteria</taxon>
        <taxon>Sphingomonadales</taxon>
        <taxon>Sphingomonadaceae</taxon>
        <taxon>Allosphingosinicella</taxon>
    </lineage>
</organism>
<keyword evidence="2" id="KW-1185">Reference proteome</keyword>
<sequence>MIGLGIGLGGGHLGLRRRHRCGAARDRDHGAQHTRDFQRLRRRALHIGLVERFLVDRIILRLPRLPFGAACTPGRDSNSLKFPSQYHPASMD</sequence>
<dbReference type="EMBL" id="CP065592">
    <property type="protein sequence ID" value="QPQ54211.1"/>
    <property type="molecule type" value="Genomic_DNA"/>
</dbReference>
<reference evidence="1 2" key="1">
    <citation type="submission" date="2020-11" db="EMBL/GenBank/DDBJ databases">
        <title>Genome seq and assembly of Sphingosinicella sp.</title>
        <authorList>
            <person name="Chhetri G."/>
        </authorList>
    </citation>
    <scope>NUCLEOTIDE SEQUENCE [LARGE SCALE GENOMIC DNA]</scope>
    <source>
        <strain evidence="1 2">UDD2</strain>
    </source>
</reference>
<proteinExistence type="predicted"/>
<dbReference type="KEGG" id="sflv:IC614_07505"/>
<dbReference type="Proteomes" id="UP000594873">
    <property type="component" value="Chromosome"/>
</dbReference>
<evidence type="ECO:0000313" key="1">
    <source>
        <dbReference type="EMBL" id="QPQ54211.1"/>
    </source>
</evidence>
<dbReference type="RefSeq" id="WP_200970738.1">
    <property type="nucleotide sequence ID" value="NZ_CP065592.1"/>
</dbReference>
<name>A0A7T2GHY2_9SPHN</name>